<dbReference type="Gene3D" id="2.40.70.10">
    <property type="entry name" value="Acid Proteases"/>
    <property type="match status" value="1"/>
</dbReference>
<dbReference type="InterPro" id="IPR001969">
    <property type="entry name" value="Aspartic_peptidase_AS"/>
</dbReference>
<dbReference type="GO" id="GO:0004190">
    <property type="term" value="F:aspartic-type endopeptidase activity"/>
    <property type="evidence" value="ECO:0007669"/>
    <property type="project" value="InterPro"/>
</dbReference>
<dbReference type="InterPro" id="IPR045358">
    <property type="entry name" value="Ty3_capsid"/>
</dbReference>
<name>A0A814IEZ7_9BILA</name>
<sequence length="432" mass="49655">MKKKKLKVSRNEFVDKKQDAKFELQLEKEASTRFENEDRRLKSENEGLFEMKNELLTQRNFISDKEFHVTGKERVEEWLYTVDRVFKGCGIINDEQKVLQASSFLRYVATVKPWKKQKKDVSWSDFCTSLIKQMAKKHKPTDHEFKLREMLKANRDIGSYVNEFRILMNQKSSMDETDKISYFTDGFSGLTSGYVKFCKPKTLEEAIEVAENYEAFKMSENPKNADISFAGSGFKSGFKVKVRNKPYLYKHKKDQKDHVEVVFDTGASSSIIGLNTAKKLALSILPSDKSINKADGSTNKVIGVTEEIELKMAETGANLSFIITYVSHSEFLLGKNIKLDSGEESDFETEINAYLADQEPDDIFSDEIIDCDAKLEFKQTNLKVLDNFLKQNEDVFAKSMKDLKECKNVKFDIDTTTETPVMPNPNRQNKTQ</sequence>
<protein>
    <recommendedName>
        <fullName evidence="1">Ty3 transposon capsid-like protein domain-containing protein</fullName>
    </recommendedName>
</protein>
<organism evidence="2 3">
    <name type="scientific">Brachionus calyciflorus</name>
    <dbReference type="NCBI Taxonomy" id="104777"/>
    <lineage>
        <taxon>Eukaryota</taxon>
        <taxon>Metazoa</taxon>
        <taxon>Spiralia</taxon>
        <taxon>Gnathifera</taxon>
        <taxon>Rotifera</taxon>
        <taxon>Eurotatoria</taxon>
        <taxon>Monogononta</taxon>
        <taxon>Pseudotrocha</taxon>
        <taxon>Ploima</taxon>
        <taxon>Brachionidae</taxon>
        <taxon>Brachionus</taxon>
    </lineage>
</organism>
<evidence type="ECO:0000313" key="3">
    <source>
        <dbReference type="Proteomes" id="UP000663879"/>
    </source>
</evidence>
<dbReference type="PROSITE" id="PS00141">
    <property type="entry name" value="ASP_PROTEASE"/>
    <property type="match status" value="1"/>
</dbReference>
<keyword evidence="3" id="KW-1185">Reference proteome</keyword>
<accession>A0A814IEZ7</accession>
<dbReference type="Proteomes" id="UP000663879">
    <property type="component" value="Unassembled WGS sequence"/>
</dbReference>
<dbReference type="Pfam" id="PF19259">
    <property type="entry name" value="Ty3_capsid"/>
    <property type="match status" value="1"/>
</dbReference>
<reference evidence="2" key="1">
    <citation type="submission" date="2021-02" db="EMBL/GenBank/DDBJ databases">
        <authorList>
            <person name="Nowell W R."/>
        </authorList>
    </citation>
    <scope>NUCLEOTIDE SEQUENCE</scope>
    <source>
        <strain evidence="2">Ploen Becks lab</strain>
    </source>
</reference>
<proteinExistence type="predicted"/>
<feature type="domain" description="Ty3 transposon capsid-like protein" evidence="1">
    <location>
        <begin position="111"/>
        <end position="229"/>
    </location>
</feature>
<dbReference type="CDD" id="cd00303">
    <property type="entry name" value="retropepsin_like"/>
    <property type="match status" value="1"/>
</dbReference>
<dbReference type="GO" id="GO:0006508">
    <property type="term" value="P:proteolysis"/>
    <property type="evidence" value="ECO:0007669"/>
    <property type="project" value="InterPro"/>
</dbReference>
<dbReference type="InterPro" id="IPR021109">
    <property type="entry name" value="Peptidase_aspartic_dom_sf"/>
</dbReference>
<dbReference type="Pfam" id="PF13975">
    <property type="entry name" value="gag-asp_proteas"/>
    <property type="match status" value="1"/>
</dbReference>
<evidence type="ECO:0000259" key="1">
    <source>
        <dbReference type="Pfam" id="PF19259"/>
    </source>
</evidence>
<comment type="caution">
    <text evidence="2">The sequence shown here is derived from an EMBL/GenBank/DDBJ whole genome shotgun (WGS) entry which is preliminary data.</text>
</comment>
<dbReference type="AlphaFoldDB" id="A0A814IEZ7"/>
<gene>
    <name evidence="2" type="ORF">OXX778_LOCUS17370</name>
</gene>
<evidence type="ECO:0000313" key="2">
    <source>
        <dbReference type="EMBL" id="CAF1020789.1"/>
    </source>
</evidence>
<dbReference type="OrthoDB" id="2439367at2759"/>
<dbReference type="EMBL" id="CAJNOC010004414">
    <property type="protein sequence ID" value="CAF1020789.1"/>
    <property type="molecule type" value="Genomic_DNA"/>
</dbReference>